<accession>A0A975BQV8</accession>
<protein>
    <submittedName>
        <fullName evidence="1">Uncharacterized protein</fullName>
    </submittedName>
</protein>
<evidence type="ECO:0000313" key="1">
    <source>
        <dbReference type="EMBL" id="QTA89410.1"/>
    </source>
</evidence>
<keyword evidence="2" id="KW-1185">Reference proteome</keyword>
<sequence>MYFHGKVILFTHDDQVFLTRFEQKACHSCERKNPFLADAVFRKLWIPAFAGMTEKNLNIEFTGKIKDETNNIYNFVGGRTDGNL</sequence>
<dbReference type="EMBL" id="CP061800">
    <property type="protein sequence ID" value="QTA89410.1"/>
    <property type="molecule type" value="Genomic_DNA"/>
</dbReference>
<dbReference type="Proteomes" id="UP000663722">
    <property type="component" value="Chromosome"/>
</dbReference>
<gene>
    <name evidence="1" type="ORF">dnm_054630</name>
</gene>
<dbReference type="KEGG" id="dmm:dnm_054630"/>
<reference evidence="1" key="1">
    <citation type="journal article" date="2021" name="Microb. Physiol.">
        <title>Proteogenomic Insights into the Physiology of Marine, Sulfate-Reducing, Filamentous Desulfonema limicola and Desulfonema magnum.</title>
        <authorList>
            <person name="Schnaars V."/>
            <person name="Wohlbrand L."/>
            <person name="Scheve S."/>
            <person name="Hinrichs C."/>
            <person name="Reinhardt R."/>
            <person name="Rabus R."/>
        </authorList>
    </citation>
    <scope>NUCLEOTIDE SEQUENCE</scope>
    <source>
        <strain evidence="1">4be13</strain>
    </source>
</reference>
<dbReference type="AlphaFoldDB" id="A0A975BQV8"/>
<proteinExistence type="predicted"/>
<organism evidence="1 2">
    <name type="scientific">Desulfonema magnum</name>
    <dbReference type="NCBI Taxonomy" id="45655"/>
    <lineage>
        <taxon>Bacteria</taxon>
        <taxon>Pseudomonadati</taxon>
        <taxon>Thermodesulfobacteriota</taxon>
        <taxon>Desulfobacteria</taxon>
        <taxon>Desulfobacterales</taxon>
        <taxon>Desulfococcaceae</taxon>
        <taxon>Desulfonema</taxon>
    </lineage>
</organism>
<evidence type="ECO:0000313" key="2">
    <source>
        <dbReference type="Proteomes" id="UP000663722"/>
    </source>
</evidence>
<name>A0A975BQV8_9BACT</name>